<accession>A0A9D4PGZ2</accession>
<gene>
    <name evidence="3" type="ORF">HPB52_012228</name>
</gene>
<feature type="region of interest" description="Disordered" evidence="1">
    <location>
        <begin position="67"/>
        <end position="126"/>
    </location>
</feature>
<sequence>MAQRFLTLEAAIDLLFSLPDDEREGASVCQLPPLEDGNITDEEHVNENDFSEVVPDDVCGHVEVMQCSDEDVDSPSASSSPEPRRKKPAGRQFTAGKGRKASTKARKTNTPKRSHTPVWGDRATFDKTLPSESPPLLLEAFPELANMSPFMLFSKFISPEYLGSLAELTARYALQKGEEVDVTGADIGQFFGLLLFSGYHSVPSEDSVVSNMVSVLEAPEQHEVYFDNFFTSHGLLTKLADQGIRATGTVRDTRTGGCPLKSLKSIGKEERGSFHYKCDGAVYACRWNDNAVVTVSSNHLNHEPVGSAKRFSRRSNKKLHRGSDAAMTHIAFRRDVTMSLLQLKPKLTKIEDSGKDTF</sequence>
<dbReference type="InterPro" id="IPR029526">
    <property type="entry name" value="PGBD"/>
</dbReference>
<dbReference type="PANTHER" id="PTHR47055">
    <property type="entry name" value="DDE_TNP_1_7 DOMAIN-CONTAINING PROTEIN"/>
    <property type="match status" value="1"/>
</dbReference>
<organism evidence="3 4">
    <name type="scientific">Rhipicephalus sanguineus</name>
    <name type="common">Brown dog tick</name>
    <name type="synonym">Ixodes sanguineus</name>
    <dbReference type="NCBI Taxonomy" id="34632"/>
    <lineage>
        <taxon>Eukaryota</taxon>
        <taxon>Metazoa</taxon>
        <taxon>Ecdysozoa</taxon>
        <taxon>Arthropoda</taxon>
        <taxon>Chelicerata</taxon>
        <taxon>Arachnida</taxon>
        <taxon>Acari</taxon>
        <taxon>Parasitiformes</taxon>
        <taxon>Ixodida</taxon>
        <taxon>Ixodoidea</taxon>
        <taxon>Ixodidae</taxon>
        <taxon>Rhipicephalinae</taxon>
        <taxon>Rhipicephalus</taxon>
        <taxon>Rhipicephalus</taxon>
    </lineage>
</organism>
<evidence type="ECO:0000256" key="1">
    <source>
        <dbReference type="SAM" id="MobiDB-lite"/>
    </source>
</evidence>
<dbReference type="InterPro" id="IPR052638">
    <property type="entry name" value="PiggyBac_TE-derived"/>
</dbReference>
<dbReference type="VEuPathDB" id="VectorBase:RSAN_036807"/>
<evidence type="ECO:0000313" key="3">
    <source>
        <dbReference type="EMBL" id="KAH7939410.1"/>
    </source>
</evidence>
<name>A0A9D4PGZ2_RHISA</name>
<proteinExistence type="predicted"/>
<dbReference type="GO" id="GO:0043565">
    <property type="term" value="F:sequence-specific DNA binding"/>
    <property type="evidence" value="ECO:0007669"/>
    <property type="project" value="TreeGrafter"/>
</dbReference>
<dbReference type="PANTHER" id="PTHR47055:SF3">
    <property type="entry name" value="PHORBOL-ESTER_DAG-TYPE DOMAIN-CONTAINING PROTEIN"/>
    <property type="match status" value="1"/>
</dbReference>
<dbReference type="Proteomes" id="UP000821837">
    <property type="component" value="Chromosome 8"/>
</dbReference>
<reference evidence="3" key="1">
    <citation type="journal article" date="2020" name="Cell">
        <title>Large-Scale Comparative Analyses of Tick Genomes Elucidate Their Genetic Diversity and Vector Capacities.</title>
        <authorList>
            <consortium name="Tick Genome and Microbiome Consortium (TIGMIC)"/>
            <person name="Jia N."/>
            <person name="Wang J."/>
            <person name="Shi W."/>
            <person name="Du L."/>
            <person name="Sun Y."/>
            <person name="Zhan W."/>
            <person name="Jiang J.F."/>
            <person name="Wang Q."/>
            <person name="Zhang B."/>
            <person name="Ji P."/>
            <person name="Bell-Sakyi L."/>
            <person name="Cui X.M."/>
            <person name="Yuan T.T."/>
            <person name="Jiang B.G."/>
            <person name="Yang W.F."/>
            <person name="Lam T.T."/>
            <person name="Chang Q.C."/>
            <person name="Ding S.J."/>
            <person name="Wang X.J."/>
            <person name="Zhu J.G."/>
            <person name="Ruan X.D."/>
            <person name="Zhao L."/>
            <person name="Wei J.T."/>
            <person name="Ye R.Z."/>
            <person name="Que T.C."/>
            <person name="Du C.H."/>
            <person name="Zhou Y.H."/>
            <person name="Cheng J.X."/>
            <person name="Dai P.F."/>
            <person name="Guo W.B."/>
            <person name="Han X.H."/>
            <person name="Huang E.J."/>
            <person name="Li L.F."/>
            <person name="Wei W."/>
            <person name="Gao Y.C."/>
            <person name="Liu J.Z."/>
            <person name="Shao H.Z."/>
            <person name="Wang X."/>
            <person name="Wang C.C."/>
            <person name="Yang T.C."/>
            <person name="Huo Q.B."/>
            <person name="Li W."/>
            <person name="Chen H.Y."/>
            <person name="Chen S.E."/>
            <person name="Zhou L.G."/>
            <person name="Ni X.B."/>
            <person name="Tian J.H."/>
            <person name="Sheng Y."/>
            <person name="Liu T."/>
            <person name="Pan Y.S."/>
            <person name="Xia L.Y."/>
            <person name="Li J."/>
            <person name="Zhao F."/>
            <person name="Cao W.C."/>
        </authorList>
    </citation>
    <scope>NUCLEOTIDE SEQUENCE</scope>
    <source>
        <strain evidence="3">Rsan-2018</strain>
    </source>
</reference>
<comment type="caution">
    <text evidence="3">The sequence shown here is derived from an EMBL/GenBank/DDBJ whole genome shotgun (WGS) entry which is preliminary data.</text>
</comment>
<protein>
    <recommendedName>
        <fullName evidence="2">PiggyBac transposable element-derived protein domain-containing protein</fullName>
    </recommendedName>
</protein>
<feature type="compositionally biased region" description="Basic residues" evidence="1">
    <location>
        <begin position="97"/>
        <end position="115"/>
    </location>
</feature>
<dbReference type="Pfam" id="PF13843">
    <property type="entry name" value="DDE_Tnp_1_7"/>
    <property type="match status" value="2"/>
</dbReference>
<feature type="domain" description="PiggyBac transposable element-derived protein" evidence="2">
    <location>
        <begin position="206"/>
        <end position="315"/>
    </location>
</feature>
<evidence type="ECO:0000259" key="2">
    <source>
        <dbReference type="Pfam" id="PF13843"/>
    </source>
</evidence>
<feature type="domain" description="PiggyBac transposable element-derived protein" evidence="2">
    <location>
        <begin position="148"/>
        <end position="204"/>
    </location>
</feature>
<dbReference type="AlphaFoldDB" id="A0A9D4PGZ2"/>
<dbReference type="VEuPathDB" id="VectorBase:RSAN_037195"/>
<evidence type="ECO:0000313" key="4">
    <source>
        <dbReference type="Proteomes" id="UP000821837"/>
    </source>
</evidence>
<dbReference type="EMBL" id="JABSTV010001254">
    <property type="protein sequence ID" value="KAH7939410.1"/>
    <property type="molecule type" value="Genomic_DNA"/>
</dbReference>
<keyword evidence="4" id="KW-1185">Reference proteome</keyword>
<reference evidence="3" key="2">
    <citation type="submission" date="2021-09" db="EMBL/GenBank/DDBJ databases">
        <authorList>
            <person name="Jia N."/>
            <person name="Wang J."/>
            <person name="Shi W."/>
            <person name="Du L."/>
            <person name="Sun Y."/>
            <person name="Zhan W."/>
            <person name="Jiang J."/>
            <person name="Wang Q."/>
            <person name="Zhang B."/>
            <person name="Ji P."/>
            <person name="Sakyi L.B."/>
            <person name="Cui X."/>
            <person name="Yuan T."/>
            <person name="Jiang B."/>
            <person name="Yang W."/>
            <person name="Lam T.T.-Y."/>
            <person name="Chang Q."/>
            <person name="Ding S."/>
            <person name="Wang X."/>
            <person name="Zhu J."/>
            <person name="Ruan X."/>
            <person name="Zhao L."/>
            <person name="Wei J."/>
            <person name="Que T."/>
            <person name="Du C."/>
            <person name="Cheng J."/>
            <person name="Dai P."/>
            <person name="Han X."/>
            <person name="Huang E."/>
            <person name="Gao Y."/>
            <person name="Liu J."/>
            <person name="Shao H."/>
            <person name="Ye R."/>
            <person name="Li L."/>
            <person name="Wei W."/>
            <person name="Wang X."/>
            <person name="Wang C."/>
            <person name="Huo Q."/>
            <person name="Li W."/>
            <person name="Guo W."/>
            <person name="Chen H."/>
            <person name="Chen S."/>
            <person name="Zhou L."/>
            <person name="Zhou L."/>
            <person name="Ni X."/>
            <person name="Tian J."/>
            <person name="Zhou Y."/>
            <person name="Sheng Y."/>
            <person name="Liu T."/>
            <person name="Pan Y."/>
            <person name="Xia L."/>
            <person name="Li J."/>
            <person name="Zhao F."/>
            <person name="Cao W."/>
        </authorList>
    </citation>
    <scope>NUCLEOTIDE SEQUENCE</scope>
    <source>
        <strain evidence="3">Rsan-2018</strain>
        <tissue evidence="3">Larvae</tissue>
    </source>
</reference>